<dbReference type="Proteomes" id="UP000230423">
    <property type="component" value="Unassembled WGS sequence"/>
</dbReference>
<keyword evidence="11" id="KW-1185">Reference proteome</keyword>
<evidence type="ECO:0000259" key="9">
    <source>
        <dbReference type="PROSITE" id="PS50157"/>
    </source>
</evidence>
<dbReference type="GO" id="GO:0000785">
    <property type="term" value="C:chromatin"/>
    <property type="evidence" value="ECO:0007669"/>
    <property type="project" value="TreeGrafter"/>
</dbReference>
<dbReference type="Gene3D" id="3.30.160.60">
    <property type="entry name" value="Classic Zinc Finger"/>
    <property type="match status" value="3"/>
</dbReference>
<proteinExistence type="predicted"/>
<evidence type="ECO:0000256" key="1">
    <source>
        <dbReference type="ARBA" id="ARBA00004123"/>
    </source>
</evidence>
<accession>A0A2G9UU88</accession>
<dbReference type="Pfam" id="PF00096">
    <property type="entry name" value="zf-C2H2"/>
    <property type="match status" value="2"/>
</dbReference>
<feature type="domain" description="C2H2-type" evidence="9">
    <location>
        <begin position="70"/>
        <end position="97"/>
    </location>
</feature>
<dbReference type="SMART" id="SM00355">
    <property type="entry name" value="ZnF_C2H2"/>
    <property type="match status" value="4"/>
</dbReference>
<dbReference type="PROSITE" id="PS50157">
    <property type="entry name" value="ZINC_FINGER_C2H2_2"/>
    <property type="match status" value="3"/>
</dbReference>
<gene>
    <name evidence="10" type="ORF">TELCIR_04200</name>
</gene>
<dbReference type="GO" id="GO:0008270">
    <property type="term" value="F:zinc ion binding"/>
    <property type="evidence" value="ECO:0007669"/>
    <property type="project" value="UniProtKB-KW"/>
</dbReference>
<organism evidence="10 11">
    <name type="scientific">Teladorsagia circumcincta</name>
    <name type="common">Brown stomach worm</name>
    <name type="synonym">Ostertagia circumcincta</name>
    <dbReference type="NCBI Taxonomy" id="45464"/>
    <lineage>
        <taxon>Eukaryota</taxon>
        <taxon>Metazoa</taxon>
        <taxon>Ecdysozoa</taxon>
        <taxon>Nematoda</taxon>
        <taxon>Chromadorea</taxon>
        <taxon>Rhabditida</taxon>
        <taxon>Rhabditina</taxon>
        <taxon>Rhabditomorpha</taxon>
        <taxon>Strongyloidea</taxon>
        <taxon>Trichostrongylidae</taxon>
        <taxon>Teladorsagia</taxon>
    </lineage>
</organism>
<dbReference type="EMBL" id="KZ345383">
    <property type="protein sequence ID" value="PIO73815.1"/>
    <property type="molecule type" value="Genomic_DNA"/>
</dbReference>
<dbReference type="GO" id="GO:0031519">
    <property type="term" value="C:PcG protein complex"/>
    <property type="evidence" value="ECO:0007669"/>
    <property type="project" value="TreeGrafter"/>
</dbReference>
<dbReference type="InterPro" id="IPR036236">
    <property type="entry name" value="Znf_C2H2_sf"/>
</dbReference>
<evidence type="ECO:0000256" key="4">
    <source>
        <dbReference type="ARBA" id="ARBA00022771"/>
    </source>
</evidence>
<evidence type="ECO:0000313" key="10">
    <source>
        <dbReference type="EMBL" id="PIO73815.1"/>
    </source>
</evidence>
<dbReference type="FunFam" id="3.30.160.60:FF:001450">
    <property type="entry name" value="zinc finger protein 774"/>
    <property type="match status" value="1"/>
</dbReference>
<feature type="domain" description="C2H2-type" evidence="9">
    <location>
        <begin position="128"/>
        <end position="156"/>
    </location>
</feature>
<dbReference type="PROSITE" id="PS00028">
    <property type="entry name" value="ZINC_FINGER_C2H2_1"/>
    <property type="match status" value="3"/>
</dbReference>
<evidence type="ECO:0000256" key="8">
    <source>
        <dbReference type="PROSITE-ProRule" id="PRU00042"/>
    </source>
</evidence>
<dbReference type="GO" id="GO:0000981">
    <property type="term" value="F:DNA-binding transcription factor activity, RNA polymerase II-specific"/>
    <property type="evidence" value="ECO:0007669"/>
    <property type="project" value="TreeGrafter"/>
</dbReference>
<evidence type="ECO:0000256" key="6">
    <source>
        <dbReference type="ARBA" id="ARBA00023125"/>
    </source>
</evidence>
<dbReference type="PANTHER" id="PTHR14003">
    <property type="entry name" value="TRANSCRIPTIONAL REPRESSOR PROTEIN YY"/>
    <property type="match status" value="1"/>
</dbReference>
<dbReference type="FunFam" id="3.30.160.60:FF:000125">
    <property type="entry name" value="Putative zinc finger protein 143"/>
    <property type="match status" value="1"/>
</dbReference>
<dbReference type="Pfam" id="PF13894">
    <property type="entry name" value="zf-C2H2_4"/>
    <property type="match status" value="1"/>
</dbReference>
<keyword evidence="3" id="KW-0677">Repeat</keyword>
<name>A0A2G9UU88_TELCI</name>
<comment type="subcellular location">
    <subcellularLocation>
        <location evidence="1">Nucleus</location>
    </subcellularLocation>
</comment>
<dbReference type="SUPFAM" id="SSF57667">
    <property type="entry name" value="beta-beta-alpha zinc fingers"/>
    <property type="match status" value="1"/>
</dbReference>
<evidence type="ECO:0000256" key="3">
    <source>
        <dbReference type="ARBA" id="ARBA00022737"/>
    </source>
</evidence>
<dbReference type="Pfam" id="PF26218">
    <property type="entry name" value="zf_C2H2_ZNF292"/>
    <property type="match status" value="1"/>
</dbReference>
<dbReference type="GO" id="GO:0000978">
    <property type="term" value="F:RNA polymerase II cis-regulatory region sequence-specific DNA binding"/>
    <property type="evidence" value="ECO:0007669"/>
    <property type="project" value="TreeGrafter"/>
</dbReference>
<dbReference type="InterPro" id="IPR013087">
    <property type="entry name" value="Znf_C2H2_type"/>
</dbReference>
<dbReference type="PANTHER" id="PTHR14003:SF19">
    <property type="entry name" value="YY2 TRANSCRIPTION FACTOR"/>
    <property type="match status" value="1"/>
</dbReference>
<feature type="domain" description="C2H2-type" evidence="9">
    <location>
        <begin position="98"/>
        <end position="127"/>
    </location>
</feature>
<keyword evidence="5" id="KW-0862">Zinc</keyword>
<sequence>MDNEGRYGIEVRQFNIPVKICPKNTRLKKSQSSRNTELKGYPCLIEGCTSILKTRTALRKHAKVHAVRNISCERCGRSFVERTKLNRHMLTHTGERSFRCQYDGCSKAFSLEANLKSHIKTHTGEKPHKCQICQHAFSHPYNLRVHISRRHKEKSLA</sequence>
<evidence type="ECO:0000313" key="11">
    <source>
        <dbReference type="Proteomes" id="UP000230423"/>
    </source>
</evidence>
<dbReference type="AlphaFoldDB" id="A0A2G9UU88"/>
<keyword evidence="7" id="KW-0539">Nucleus</keyword>
<reference evidence="10 11" key="1">
    <citation type="submission" date="2015-09" db="EMBL/GenBank/DDBJ databases">
        <title>Draft genome of the parasitic nematode Teladorsagia circumcincta isolate WARC Sus (inbred).</title>
        <authorList>
            <person name="Mitreva M."/>
        </authorList>
    </citation>
    <scope>NUCLEOTIDE SEQUENCE [LARGE SCALE GENOMIC DNA]</scope>
    <source>
        <strain evidence="10 11">S</strain>
    </source>
</reference>
<keyword evidence="2" id="KW-0479">Metal-binding</keyword>
<evidence type="ECO:0000256" key="2">
    <source>
        <dbReference type="ARBA" id="ARBA00022723"/>
    </source>
</evidence>
<dbReference type="FunFam" id="3.30.160.60:FF:000065">
    <property type="entry name" value="B-cell CLL/lymphoma 6, member B"/>
    <property type="match status" value="1"/>
</dbReference>
<dbReference type="OrthoDB" id="5862433at2759"/>
<evidence type="ECO:0000256" key="5">
    <source>
        <dbReference type="ARBA" id="ARBA00022833"/>
    </source>
</evidence>
<keyword evidence="4 8" id="KW-0863">Zinc-finger</keyword>
<protein>
    <submittedName>
        <fullName evidence="10">Zinc finger, C2H2 type</fullName>
    </submittedName>
</protein>
<keyword evidence="6" id="KW-0238">DNA-binding</keyword>
<dbReference type="GO" id="GO:0005667">
    <property type="term" value="C:transcription regulator complex"/>
    <property type="evidence" value="ECO:0007669"/>
    <property type="project" value="TreeGrafter"/>
</dbReference>
<evidence type="ECO:0000256" key="7">
    <source>
        <dbReference type="ARBA" id="ARBA00023242"/>
    </source>
</evidence>
<dbReference type="InterPro" id="IPR058902">
    <property type="entry name" value="zf_C2H2_ZNF292/Rlf"/>
</dbReference>